<dbReference type="InterPro" id="IPR002397">
    <property type="entry name" value="Cyt_P450_B"/>
</dbReference>
<keyword evidence="4 7" id="KW-0560">Oxidoreductase</keyword>
<evidence type="ECO:0000256" key="5">
    <source>
        <dbReference type="ARBA" id="ARBA00023004"/>
    </source>
</evidence>
<dbReference type="PRINTS" id="PR00359">
    <property type="entry name" value="BP450"/>
</dbReference>
<dbReference type="PROSITE" id="PS00086">
    <property type="entry name" value="CYTOCHROME_P450"/>
    <property type="match status" value="1"/>
</dbReference>
<keyword evidence="9" id="KW-1185">Reference proteome</keyword>
<evidence type="ECO:0000256" key="1">
    <source>
        <dbReference type="ARBA" id="ARBA00010617"/>
    </source>
</evidence>
<gene>
    <name evidence="8" type="ORF">GCM10010171_46590</name>
</gene>
<protein>
    <submittedName>
        <fullName evidence="8">Cytochrome P450</fullName>
    </submittedName>
</protein>
<dbReference type="InterPro" id="IPR036396">
    <property type="entry name" value="Cyt_P450_sf"/>
</dbReference>
<evidence type="ECO:0000256" key="6">
    <source>
        <dbReference type="ARBA" id="ARBA00023033"/>
    </source>
</evidence>
<evidence type="ECO:0000313" key="9">
    <source>
        <dbReference type="Proteomes" id="UP000660680"/>
    </source>
</evidence>
<reference evidence="8" key="1">
    <citation type="journal article" date="2014" name="Int. J. Syst. Evol. Microbiol.">
        <title>Complete genome sequence of Corynebacterium casei LMG S-19264T (=DSM 44701T), isolated from a smear-ripened cheese.</title>
        <authorList>
            <consortium name="US DOE Joint Genome Institute (JGI-PGF)"/>
            <person name="Walter F."/>
            <person name="Albersmeier A."/>
            <person name="Kalinowski J."/>
            <person name="Ruckert C."/>
        </authorList>
    </citation>
    <scope>NUCLEOTIDE SEQUENCE</scope>
    <source>
        <strain evidence="8">JCM 3276</strain>
    </source>
</reference>
<evidence type="ECO:0000256" key="7">
    <source>
        <dbReference type="RuleBase" id="RU000461"/>
    </source>
</evidence>
<comment type="similarity">
    <text evidence="1 7">Belongs to the cytochrome P450 family.</text>
</comment>
<accession>A0A918GMX2</accession>
<dbReference type="AlphaFoldDB" id="A0A918GMX2"/>
<keyword evidence="3 7" id="KW-0479">Metal-binding</keyword>
<dbReference type="PRINTS" id="PR00385">
    <property type="entry name" value="P450"/>
</dbReference>
<dbReference type="PANTHER" id="PTHR46696">
    <property type="entry name" value="P450, PUTATIVE (EUROFUNG)-RELATED"/>
    <property type="match status" value="1"/>
</dbReference>
<keyword evidence="5 7" id="KW-0408">Iron</keyword>
<evidence type="ECO:0000313" key="8">
    <source>
        <dbReference type="EMBL" id="GGS46081.1"/>
    </source>
</evidence>
<dbReference type="SUPFAM" id="SSF48264">
    <property type="entry name" value="Cytochrome P450"/>
    <property type="match status" value="1"/>
</dbReference>
<reference evidence="8" key="2">
    <citation type="submission" date="2020-09" db="EMBL/GenBank/DDBJ databases">
        <authorList>
            <person name="Sun Q."/>
            <person name="Ohkuma M."/>
        </authorList>
    </citation>
    <scope>NUCLEOTIDE SEQUENCE</scope>
    <source>
        <strain evidence="8">JCM 3276</strain>
    </source>
</reference>
<dbReference type="GO" id="GO:0005506">
    <property type="term" value="F:iron ion binding"/>
    <property type="evidence" value="ECO:0007669"/>
    <property type="project" value="InterPro"/>
</dbReference>
<evidence type="ECO:0000256" key="3">
    <source>
        <dbReference type="ARBA" id="ARBA00022723"/>
    </source>
</evidence>
<keyword evidence="6 7" id="KW-0503">Monooxygenase</keyword>
<dbReference type="Proteomes" id="UP000660680">
    <property type="component" value="Unassembled WGS sequence"/>
</dbReference>
<keyword evidence="2 7" id="KW-0349">Heme</keyword>
<comment type="caution">
    <text evidence="8">The sequence shown here is derived from an EMBL/GenBank/DDBJ whole genome shotgun (WGS) entry which is preliminary data.</text>
</comment>
<dbReference type="Gene3D" id="1.10.630.10">
    <property type="entry name" value="Cytochrome P450"/>
    <property type="match status" value="1"/>
</dbReference>
<dbReference type="GO" id="GO:0016705">
    <property type="term" value="F:oxidoreductase activity, acting on paired donors, with incorporation or reduction of molecular oxygen"/>
    <property type="evidence" value="ECO:0007669"/>
    <property type="project" value="InterPro"/>
</dbReference>
<dbReference type="FunFam" id="1.10.630.10:FF:000018">
    <property type="entry name" value="Cytochrome P450 monooxygenase"/>
    <property type="match status" value="1"/>
</dbReference>
<sequence length="407" mass="44695">MDLTSKTYPFERKCPFAMPEEFAWIRANQPVARVKLASGDPAWLVTRYDDVRAALTDARFSRSINQEGAARVDTGFAADRSSPVFTFGGSISMPPGHTRWRRIVNKAFTQRQADAMRPRIAQHTEDVLDEIQARGGGFDLMADFAYQLPIRVIAELLGIDESGRPEFTELAAKLTRRDMQSGFAAFGEALQGIGRYAIGLIVRKRKDLGDDLLSTLIGLHDDDDTQLSNEELVSTVILLLMAGYESTAVQFGNGFYALFRNPEQLARLKANPALIGTAVEEILRWAQMGTGFAVAKFATEDIELGGVTIPSGSTVFVSLGSGNRDEAVFGADSEDFDIARAQAARQLAFGSGPHYCLGAALARAEMQEGFQRLFARFPDLRFDGDLDDVVLSSNLFTFYPRALPVLP</sequence>
<dbReference type="Pfam" id="PF00067">
    <property type="entry name" value="p450"/>
    <property type="match status" value="1"/>
</dbReference>
<dbReference type="PANTHER" id="PTHR46696:SF1">
    <property type="entry name" value="CYTOCHROME P450 YJIB-RELATED"/>
    <property type="match status" value="1"/>
</dbReference>
<evidence type="ECO:0000256" key="2">
    <source>
        <dbReference type="ARBA" id="ARBA00022617"/>
    </source>
</evidence>
<name>A0A918GMX2_9PSEU</name>
<dbReference type="GO" id="GO:0020037">
    <property type="term" value="F:heme binding"/>
    <property type="evidence" value="ECO:0007669"/>
    <property type="project" value="InterPro"/>
</dbReference>
<dbReference type="CDD" id="cd11029">
    <property type="entry name" value="CYP107-like"/>
    <property type="match status" value="1"/>
</dbReference>
<dbReference type="InterPro" id="IPR001128">
    <property type="entry name" value="Cyt_P450"/>
</dbReference>
<evidence type="ECO:0000256" key="4">
    <source>
        <dbReference type="ARBA" id="ARBA00023002"/>
    </source>
</evidence>
<dbReference type="EMBL" id="BMRB01000004">
    <property type="protein sequence ID" value="GGS46081.1"/>
    <property type="molecule type" value="Genomic_DNA"/>
</dbReference>
<proteinExistence type="inferred from homology"/>
<dbReference type="GO" id="GO:0004497">
    <property type="term" value="F:monooxygenase activity"/>
    <property type="evidence" value="ECO:0007669"/>
    <property type="project" value="UniProtKB-KW"/>
</dbReference>
<dbReference type="RefSeq" id="WP_189212697.1">
    <property type="nucleotide sequence ID" value="NZ_BMRB01000004.1"/>
</dbReference>
<organism evidence="8 9">
    <name type="scientific">Actinokineospora fastidiosa</name>
    <dbReference type="NCBI Taxonomy" id="1816"/>
    <lineage>
        <taxon>Bacteria</taxon>
        <taxon>Bacillati</taxon>
        <taxon>Actinomycetota</taxon>
        <taxon>Actinomycetes</taxon>
        <taxon>Pseudonocardiales</taxon>
        <taxon>Pseudonocardiaceae</taxon>
        <taxon>Actinokineospora</taxon>
    </lineage>
</organism>
<dbReference type="InterPro" id="IPR017972">
    <property type="entry name" value="Cyt_P450_CS"/>
</dbReference>